<evidence type="ECO:0000256" key="1">
    <source>
        <dbReference type="ARBA" id="ARBA00001957"/>
    </source>
</evidence>
<dbReference type="InterPro" id="IPR000873">
    <property type="entry name" value="AMP-dep_synth/lig_dom"/>
</dbReference>
<dbReference type="Pfam" id="PF00550">
    <property type="entry name" value="PP-binding"/>
    <property type="match status" value="1"/>
</dbReference>
<evidence type="ECO:0000259" key="5">
    <source>
        <dbReference type="PROSITE" id="PS50075"/>
    </source>
</evidence>
<feature type="domain" description="Carrier" evidence="5">
    <location>
        <begin position="975"/>
        <end position="1049"/>
    </location>
</feature>
<dbReference type="GO" id="GO:0044550">
    <property type="term" value="P:secondary metabolite biosynthetic process"/>
    <property type="evidence" value="ECO:0007669"/>
    <property type="project" value="UniProtKB-ARBA"/>
</dbReference>
<dbReference type="GO" id="GO:0003824">
    <property type="term" value="F:catalytic activity"/>
    <property type="evidence" value="ECO:0007669"/>
    <property type="project" value="InterPro"/>
</dbReference>
<dbReference type="EMBL" id="MDEC01000022">
    <property type="protein sequence ID" value="PPU61806.1"/>
    <property type="molecule type" value="Genomic_DNA"/>
</dbReference>
<dbReference type="Proteomes" id="UP000237872">
    <property type="component" value="Unassembled WGS sequence"/>
</dbReference>
<dbReference type="SUPFAM" id="SSF47336">
    <property type="entry name" value="ACP-like"/>
    <property type="match status" value="1"/>
</dbReference>
<dbReference type="InterPro" id="IPR023213">
    <property type="entry name" value="CAT-like_dom_sf"/>
</dbReference>
<organism evidence="6 7">
    <name type="scientific">Xanthomonas codiaei</name>
    <dbReference type="NCBI Taxonomy" id="56463"/>
    <lineage>
        <taxon>Bacteria</taxon>
        <taxon>Pseudomonadati</taxon>
        <taxon>Pseudomonadota</taxon>
        <taxon>Gammaproteobacteria</taxon>
        <taxon>Lysobacterales</taxon>
        <taxon>Lysobacteraceae</taxon>
        <taxon>Xanthomonas</taxon>
    </lineage>
</organism>
<dbReference type="InterPro" id="IPR009081">
    <property type="entry name" value="PP-bd_ACP"/>
</dbReference>
<dbReference type="Gene3D" id="3.30.559.30">
    <property type="entry name" value="Nonribosomal peptide synthetase, condensation domain"/>
    <property type="match status" value="2"/>
</dbReference>
<dbReference type="Gene3D" id="3.40.50.980">
    <property type="match status" value="2"/>
</dbReference>
<dbReference type="FunFam" id="1.10.1200.10:FF:000005">
    <property type="entry name" value="Nonribosomal peptide synthetase 1"/>
    <property type="match status" value="1"/>
</dbReference>
<comment type="cofactor">
    <cofactor evidence="1">
        <name>pantetheine 4'-phosphate</name>
        <dbReference type="ChEBI" id="CHEBI:47942"/>
    </cofactor>
</comment>
<dbReference type="SUPFAM" id="SSF56801">
    <property type="entry name" value="Acetyl-CoA synthetase-like"/>
    <property type="match status" value="1"/>
</dbReference>
<dbReference type="FunFam" id="3.40.50.12780:FF:000012">
    <property type="entry name" value="Non-ribosomal peptide synthetase"/>
    <property type="match status" value="1"/>
</dbReference>
<dbReference type="FunFam" id="3.30.300.30:FF:000010">
    <property type="entry name" value="Enterobactin synthetase component F"/>
    <property type="match status" value="1"/>
</dbReference>
<comment type="similarity">
    <text evidence="2">Belongs to the ATP-dependent AMP-binding enzyme family.</text>
</comment>
<name>A0A2S7CJP2_9XANT</name>
<dbReference type="OrthoDB" id="9757559at2"/>
<dbReference type="InterPro" id="IPR020845">
    <property type="entry name" value="AMP-binding_CS"/>
</dbReference>
<dbReference type="PANTHER" id="PTHR45527">
    <property type="entry name" value="NONRIBOSOMAL PEPTIDE SYNTHETASE"/>
    <property type="match status" value="1"/>
</dbReference>
<dbReference type="InterPro" id="IPR010071">
    <property type="entry name" value="AA_adenyl_dom"/>
</dbReference>
<dbReference type="Pfam" id="PF00668">
    <property type="entry name" value="Condensation"/>
    <property type="match status" value="2"/>
</dbReference>
<dbReference type="FunFam" id="3.40.50.980:FF:000001">
    <property type="entry name" value="Non-ribosomal peptide synthetase"/>
    <property type="match status" value="1"/>
</dbReference>
<dbReference type="PANTHER" id="PTHR45527:SF1">
    <property type="entry name" value="FATTY ACID SYNTHASE"/>
    <property type="match status" value="1"/>
</dbReference>
<keyword evidence="3" id="KW-0596">Phosphopantetheine</keyword>
<feature type="non-terminal residue" evidence="6">
    <location>
        <position position="1520"/>
    </location>
</feature>
<dbReference type="Gene3D" id="1.10.1200.10">
    <property type="entry name" value="ACP-like"/>
    <property type="match status" value="1"/>
</dbReference>
<keyword evidence="4" id="KW-0597">Phosphoprotein</keyword>
<dbReference type="SUPFAM" id="SSF52777">
    <property type="entry name" value="CoA-dependent acyltransferases"/>
    <property type="match status" value="4"/>
</dbReference>
<dbReference type="InterPro" id="IPR025110">
    <property type="entry name" value="AMP-bd_C"/>
</dbReference>
<dbReference type="InterPro" id="IPR036736">
    <property type="entry name" value="ACP-like_sf"/>
</dbReference>
<dbReference type="Gene3D" id="3.30.300.30">
    <property type="match status" value="1"/>
</dbReference>
<dbReference type="Gene3D" id="3.30.559.10">
    <property type="entry name" value="Chloramphenicol acetyltransferase-like domain"/>
    <property type="match status" value="2"/>
</dbReference>
<dbReference type="Gene3D" id="2.30.38.10">
    <property type="entry name" value="Luciferase, Domain 3"/>
    <property type="match status" value="1"/>
</dbReference>
<dbReference type="GO" id="GO:0043041">
    <property type="term" value="P:amino acid activation for nonribosomal peptide biosynthetic process"/>
    <property type="evidence" value="ECO:0007669"/>
    <property type="project" value="TreeGrafter"/>
</dbReference>
<dbReference type="PROSITE" id="PS00455">
    <property type="entry name" value="AMP_BINDING"/>
    <property type="match status" value="1"/>
</dbReference>
<dbReference type="NCBIfam" id="TIGR01733">
    <property type="entry name" value="AA-adenyl-dom"/>
    <property type="match status" value="1"/>
</dbReference>
<dbReference type="CDD" id="cd19544">
    <property type="entry name" value="E-C_NRPS"/>
    <property type="match status" value="1"/>
</dbReference>
<dbReference type="RefSeq" id="WP_104542218.1">
    <property type="nucleotide sequence ID" value="NZ_MDEC01000022.1"/>
</dbReference>
<dbReference type="PROSITE" id="PS00012">
    <property type="entry name" value="PHOSPHOPANTETHEINE"/>
    <property type="match status" value="1"/>
</dbReference>
<dbReference type="FunFam" id="2.30.38.10:FF:000001">
    <property type="entry name" value="Non-ribosomal peptide synthetase PvdI"/>
    <property type="match status" value="1"/>
</dbReference>
<evidence type="ECO:0000256" key="3">
    <source>
        <dbReference type="ARBA" id="ARBA00022450"/>
    </source>
</evidence>
<evidence type="ECO:0000313" key="7">
    <source>
        <dbReference type="Proteomes" id="UP000237872"/>
    </source>
</evidence>
<comment type="caution">
    <text evidence="6">The sequence shown here is derived from an EMBL/GenBank/DDBJ whole genome shotgun (WGS) entry which is preliminary data.</text>
</comment>
<dbReference type="Pfam" id="PF00501">
    <property type="entry name" value="AMP-binding"/>
    <property type="match status" value="1"/>
</dbReference>
<reference evidence="6 7" key="1">
    <citation type="submission" date="2016-08" db="EMBL/GenBank/DDBJ databases">
        <authorList>
            <person name="Seilhamer J.J."/>
        </authorList>
    </citation>
    <scope>NUCLEOTIDE SEQUENCE [LARGE SCALE GENOMIC DNA]</scope>
    <source>
        <strain evidence="6 7">CFBP4690</strain>
    </source>
</reference>
<dbReference type="PROSITE" id="PS50075">
    <property type="entry name" value="CARRIER"/>
    <property type="match status" value="1"/>
</dbReference>
<evidence type="ECO:0000256" key="2">
    <source>
        <dbReference type="ARBA" id="ARBA00006432"/>
    </source>
</evidence>
<dbReference type="GO" id="GO:0031177">
    <property type="term" value="F:phosphopantetheine binding"/>
    <property type="evidence" value="ECO:0007669"/>
    <property type="project" value="TreeGrafter"/>
</dbReference>
<proteinExistence type="inferred from homology"/>
<dbReference type="InterPro" id="IPR045851">
    <property type="entry name" value="AMP-bd_C_sf"/>
</dbReference>
<sequence>MQTNEQSGFPLSSPQREIWLEQLMLGHSISSIIGGYLDIDHDIDIGLFRRAAQSTVDQCEVLRTCILSDVDSDGIPLQAFSSQMEMPVSVADASRWPNPEHWRDAWVQEQMETPFEFDGTPLWRLALCRVATGRWRLVVTAHHILLDGWSMYLTIQTLSRVYNDLRAGRISRVEVRSYLDFIDQDLSYQQSVRYEKDREYWLEKYATLPEPIFSPRPQLANAVDADRSVNFMREFPAGLLNRMTAFAETYGVSAFQVSLAALYIYFSRTVQRDDVAVGVPILNRSGHQFKGCIGMFAQVTPVRMRYSPESTFLEVVSALAKELRRDYRHQSFPVSEIGRACGMLKSGATRLFDVVFSFEQGEHEYRFGSAHSSFIKCSNNQEYNPLLMYVRSNANDEVAWFHAIYNKAYFESDEITLLTERLIQLMEQAVAHPERRLQDFEVPLPDELATIERWSHGEQTAVPDSTLQALFQAQAARTPDAVAVICANRQLTYAQLNAQANQLARYLIEMGLQPDERVAICMERSVDLVVALLAILKAGGAYVPLDPRYPAERLAYMLLDSSPRAVLLHGATSALFADADLPRVDLDVPIWRSASSLDPAVDGLNTSHLAYVIYTSGSSGRPKGVMVPHAALVSYLHWALEYYKPHQGALVSSSLSFDATVTSLYLPLLCGGTTELLPEYDEIDGLLQRLSSDTPLGLVKITPSHLDVLTQQLAASGARPAAALFVVGGEALSTATVRHLRALAPDVRLVNEYGPTETVVGCIVYEVPIGWENTTLSSVPIGRPIANMHAYVLDMHGRRVPIGVAGELYIAGAQVTRGYLDRAALTEQRFVVDPFDGSPGSRMYRTGDLARWLPDGRLDYLGRNDDQIKIRGVRIEPAEIASRLLEHPHIHEATVVARADANGQNALVAYYVPVEGCEVGSEQLRSYLQLQLPGYMVPALYVQMDALPLTPNGKLDQKALPEPQAPSQVQDRYAAPEGQMEEVLAEVWREVLKVDRVGRHDHFFELGGHSLLVVALLERMRRRGLSAEVKALLSQPTLMAMAATIGVNNDIAVPENRIPAECDRIVPELLSLLELSQESIDRIVRTVPGGARNVQDIYPLAPLQEGIVYHHLSASQGDPYLQYASFTFADRARLEAFADALQQVVARHDILRTAIVWECLDAPVQVVWRNATVPLLEMELDATHGDVLQQLKERMSPDKYPLDLGKAPLLRIGYAYDGVGGRWVGVLVFHHLIGDAASLGGLLQELGCRMQGDDLGLPPLFPYREYTMQARSSQQSQEHSSFFTEMLGDISEPTLLLGLEQLEPGHSTTRTVVQSLSAGLDRRLRMKARQLGVGAASLYHVAWAQVLAAMSAQQQVVFGTVLLGRTRGRDMERALGMFINTLPIRVDVGSASVHAAVKQTNTWLTGLLSHEHASLAVAQRCSGVAAPRPLFNALLNYRRTRREQLYGTVRNAWPGIDILGGQERSTYPLSLSVDDMGDGSQLTLLAAEAFDAQRLCTYMQSALAHLVEALEQAPELPLSQ</sequence>
<dbReference type="InterPro" id="IPR006162">
    <property type="entry name" value="Ppantetheine_attach_site"/>
</dbReference>
<evidence type="ECO:0000256" key="4">
    <source>
        <dbReference type="ARBA" id="ARBA00022553"/>
    </source>
</evidence>
<gene>
    <name evidence="6" type="ORF">XcodCFBP4690_15545</name>
</gene>
<dbReference type="Pfam" id="PF13193">
    <property type="entry name" value="AMP-binding_C"/>
    <property type="match status" value="1"/>
</dbReference>
<accession>A0A2S7CJP2</accession>
<dbReference type="GO" id="GO:0005737">
    <property type="term" value="C:cytoplasm"/>
    <property type="evidence" value="ECO:0007669"/>
    <property type="project" value="TreeGrafter"/>
</dbReference>
<dbReference type="CDD" id="cd05930">
    <property type="entry name" value="A_NRPS"/>
    <property type="match status" value="1"/>
</dbReference>
<dbReference type="InterPro" id="IPR001242">
    <property type="entry name" value="Condensation_dom"/>
</dbReference>
<protein>
    <submittedName>
        <fullName evidence="6">Non-ribosomal peptide synthase</fullName>
    </submittedName>
</protein>
<evidence type="ECO:0000313" key="6">
    <source>
        <dbReference type="EMBL" id="PPU61806.1"/>
    </source>
</evidence>